<dbReference type="Gene3D" id="3.40.50.12780">
    <property type="entry name" value="N-terminal domain of ligase-like"/>
    <property type="match status" value="1"/>
</dbReference>
<comment type="similarity">
    <text evidence="1">Belongs to the ATP-dependent AMP-binding enzyme family.</text>
</comment>
<keyword evidence="2 4" id="KW-0436">Ligase</keyword>
<dbReference type="PANTHER" id="PTHR43201">
    <property type="entry name" value="ACYL-COA SYNTHETASE"/>
    <property type="match status" value="1"/>
</dbReference>
<gene>
    <name evidence="4" type="ORF">E7102_11275</name>
</gene>
<organism evidence="4 5">
    <name type="scientific">Xylanibacter ruminicola</name>
    <name type="common">Prevotella ruminicola</name>
    <dbReference type="NCBI Taxonomy" id="839"/>
    <lineage>
        <taxon>Bacteria</taxon>
        <taxon>Pseudomonadati</taxon>
        <taxon>Bacteroidota</taxon>
        <taxon>Bacteroidia</taxon>
        <taxon>Bacteroidales</taxon>
        <taxon>Prevotellaceae</taxon>
        <taxon>Xylanibacter</taxon>
    </lineage>
</organism>
<name>A0A928BUK5_XYLRU</name>
<comment type="caution">
    <text evidence="4">The sequence shown here is derived from an EMBL/GenBank/DDBJ whole genome shotgun (WGS) entry which is preliminary data.</text>
</comment>
<feature type="domain" description="AMP-dependent synthetase/ligase" evidence="3">
    <location>
        <begin position="21"/>
        <end position="186"/>
    </location>
</feature>
<accession>A0A928BUK5</accession>
<dbReference type="SUPFAM" id="SSF56801">
    <property type="entry name" value="Acetyl-CoA synthetase-like"/>
    <property type="match status" value="1"/>
</dbReference>
<dbReference type="AlphaFoldDB" id="A0A928BUK5"/>
<evidence type="ECO:0000313" key="5">
    <source>
        <dbReference type="Proteomes" id="UP000763088"/>
    </source>
</evidence>
<evidence type="ECO:0000313" key="4">
    <source>
        <dbReference type="EMBL" id="MBE6267023.1"/>
    </source>
</evidence>
<dbReference type="Pfam" id="PF00501">
    <property type="entry name" value="AMP-binding"/>
    <property type="match status" value="1"/>
</dbReference>
<dbReference type="GO" id="GO:0006631">
    <property type="term" value="P:fatty acid metabolic process"/>
    <property type="evidence" value="ECO:0007669"/>
    <property type="project" value="TreeGrafter"/>
</dbReference>
<proteinExistence type="inferred from homology"/>
<evidence type="ECO:0000256" key="1">
    <source>
        <dbReference type="ARBA" id="ARBA00006432"/>
    </source>
</evidence>
<dbReference type="GO" id="GO:0031956">
    <property type="term" value="F:medium-chain fatty acid-CoA ligase activity"/>
    <property type="evidence" value="ECO:0007669"/>
    <property type="project" value="TreeGrafter"/>
</dbReference>
<evidence type="ECO:0000259" key="3">
    <source>
        <dbReference type="Pfam" id="PF00501"/>
    </source>
</evidence>
<dbReference type="InterPro" id="IPR045851">
    <property type="entry name" value="AMP-bd_C_sf"/>
</dbReference>
<dbReference type="InterPro" id="IPR042099">
    <property type="entry name" value="ANL_N_sf"/>
</dbReference>
<evidence type="ECO:0000256" key="2">
    <source>
        <dbReference type="ARBA" id="ARBA00022598"/>
    </source>
</evidence>
<dbReference type="Proteomes" id="UP000763088">
    <property type="component" value="Unassembled WGS sequence"/>
</dbReference>
<dbReference type="Gene3D" id="3.30.300.30">
    <property type="match status" value="1"/>
</dbReference>
<dbReference type="EMBL" id="SUYD01000014">
    <property type="protein sequence ID" value="MBE6267023.1"/>
    <property type="molecule type" value="Genomic_DNA"/>
</dbReference>
<protein>
    <submittedName>
        <fullName evidence="4">O-succinylbenzoic acid--CoA ligase</fullName>
    </submittedName>
</protein>
<sequence>MSLEKFLEEWNNPSEFVEVKTSGSTGEPKRMMVEKRRMLNSARITCDFLGLKKGNTALLCMSTDYIAGKMMVVRSIERGLNLISVEPSGHPLAARENLEFSFAAMVPMQVYNSLQVPEEKERLMDIRHLIIGGGAIDEAMERELRNFPNAVWSTYGMTETLSHIALRRISGPDASDWYTPFPSVEISLNQDGCLVINAPEVCAETLVTNDIVEIKNNRFRILGRKDNVICSGGIKLQIEEIERELKPYVRVPYIISKRKDEKFGEVVVLLTEGSTDDAKQICEKVLPKYHIPKAYIHVDQIPLTETGKPARKKAELLAEK</sequence>
<reference evidence="4" key="1">
    <citation type="submission" date="2019-04" db="EMBL/GenBank/DDBJ databases">
        <title>Evolution of Biomass-Degrading Anaerobic Consortia Revealed by Metagenomics.</title>
        <authorList>
            <person name="Peng X."/>
        </authorList>
    </citation>
    <scope>NUCLEOTIDE SEQUENCE</scope>
    <source>
        <strain evidence="4">SIG141</strain>
    </source>
</reference>
<dbReference type="PANTHER" id="PTHR43201:SF5">
    <property type="entry name" value="MEDIUM-CHAIN ACYL-COA LIGASE ACSF2, MITOCHONDRIAL"/>
    <property type="match status" value="1"/>
</dbReference>
<dbReference type="InterPro" id="IPR000873">
    <property type="entry name" value="AMP-dep_synth/lig_dom"/>
</dbReference>